<dbReference type="PANTHER" id="PTHR46801:SF2">
    <property type="entry name" value="LIPOPOLYSACCHARIDE-BINDING PROTEIN"/>
    <property type="match status" value="1"/>
</dbReference>
<accession>A0AA86RBM7</accession>
<reference evidence="2 3" key="2">
    <citation type="submission" date="2024-07" db="EMBL/GenBank/DDBJ databases">
        <authorList>
            <person name="Akdeniz Z."/>
        </authorList>
    </citation>
    <scope>NUCLEOTIDE SEQUENCE [LARGE SCALE GENOMIC DNA]</scope>
</reference>
<evidence type="ECO:0008006" key="4">
    <source>
        <dbReference type="Google" id="ProtNLM"/>
    </source>
</evidence>
<dbReference type="InterPro" id="IPR045897">
    <property type="entry name" value="BPI/LBP_pln"/>
</dbReference>
<dbReference type="Proteomes" id="UP001642409">
    <property type="component" value="Unassembled WGS sequence"/>
</dbReference>
<dbReference type="PANTHER" id="PTHR46801">
    <property type="entry name" value="OS06G0309200 PROTEIN"/>
    <property type="match status" value="1"/>
</dbReference>
<comment type="caution">
    <text evidence="1">The sequence shown here is derived from an EMBL/GenBank/DDBJ whole genome shotgun (WGS) entry which is preliminary data.</text>
</comment>
<dbReference type="InterPro" id="IPR017943">
    <property type="entry name" value="Bactericidal_perm-incr_a/b_dom"/>
</dbReference>
<proteinExistence type="predicted"/>
<evidence type="ECO:0000313" key="1">
    <source>
        <dbReference type="EMBL" id="CAI9970007.1"/>
    </source>
</evidence>
<dbReference type="EMBL" id="CATOUU010001066">
    <property type="protein sequence ID" value="CAI9970007.1"/>
    <property type="molecule type" value="Genomic_DNA"/>
</dbReference>
<dbReference type="GO" id="GO:0008289">
    <property type="term" value="F:lipid binding"/>
    <property type="evidence" value="ECO:0007669"/>
    <property type="project" value="InterPro"/>
</dbReference>
<dbReference type="AlphaFoldDB" id="A0AA86RBM7"/>
<dbReference type="SUPFAM" id="SSF55394">
    <property type="entry name" value="Bactericidal permeability-increasing protein, BPI"/>
    <property type="match status" value="1"/>
</dbReference>
<keyword evidence="3" id="KW-1185">Reference proteome</keyword>
<protein>
    <recommendedName>
        <fullName evidence="4">BPI-like protein</fullName>
    </recommendedName>
</protein>
<dbReference type="Gene3D" id="3.15.10.10">
    <property type="entry name" value="Bactericidal permeability-increasing protein, domain 1"/>
    <property type="match status" value="1"/>
</dbReference>
<reference evidence="1" key="1">
    <citation type="submission" date="2023-06" db="EMBL/GenBank/DDBJ databases">
        <authorList>
            <person name="Kurt Z."/>
        </authorList>
    </citation>
    <scope>NUCLEOTIDE SEQUENCE</scope>
</reference>
<dbReference type="EMBL" id="CAXDID020000705">
    <property type="protein sequence ID" value="CAL6111307.1"/>
    <property type="molecule type" value="Genomic_DNA"/>
</dbReference>
<evidence type="ECO:0000313" key="3">
    <source>
        <dbReference type="Proteomes" id="UP001642409"/>
    </source>
</evidence>
<organism evidence="1">
    <name type="scientific">Hexamita inflata</name>
    <dbReference type="NCBI Taxonomy" id="28002"/>
    <lineage>
        <taxon>Eukaryota</taxon>
        <taxon>Metamonada</taxon>
        <taxon>Diplomonadida</taxon>
        <taxon>Hexamitidae</taxon>
        <taxon>Hexamitinae</taxon>
        <taxon>Hexamita</taxon>
    </lineage>
</organism>
<name>A0AA86RBM7_9EUKA</name>
<sequence length="419" mass="49059">MIVFILSKQVDCMTKQFPRFLYSEDSAMVACGTEKGFNKYLDKYVANYKYIIGLKLLDQTFNIKLGATSFDFSLKDITIVDFDFDSVTMSFRENSANMVIANVKNASFQLSLQWRIQQTTYPYINDKGSGNIYIKDMNAQLQILTECTYDICPNQIVQQFPSFLVSIETIRVQLTGGESWIYQSMINLVLDSIKEPLGKMIQEFTKDEISDALNQIFSHSKPVKQFQSFTDVIKDERFVNKWEIRNGFSYFQLSGYTWNTLNYSDEFIQKQMIDQIIPNKYNRELQIAIDVQGFNNVFYIFHKYKDYYSNKFKCVQQPKVSFYNIQAIVDIMINFEGAEYTSSLQGTPKIINKNCIYLEFNQIEVKPQNEDLQMQILEHMKKVVKDTCYQVDIDGINLETFYYVFESNRIHQNTKVCIS</sequence>
<evidence type="ECO:0000313" key="2">
    <source>
        <dbReference type="EMBL" id="CAL6111307.1"/>
    </source>
</evidence>
<gene>
    <name evidence="1" type="ORF">HINF_LOCUS57652</name>
    <name evidence="2" type="ORF">HINF_LOCUS76334</name>
</gene>